<dbReference type="EMBL" id="VOXD01000003">
    <property type="protein sequence ID" value="TXF91218.1"/>
    <property type="molecule type" value="Genomic_DNA"/>
</dbReference>
<reference evidence="1 2" key="1">
    <citation type="submission" date="2019-08" db="EMBL/GenBank/DDBJ databases">
        <title>Lewinella sp. strain SSH13 Genome sequencing and assembly.</title>
        <authorList>
            <person name="Kim I."/>
        </authorList>
    </citation>
    <scope>NUCLEOTIDE SEQUENCE [LARGE SCALE GENOMIC DNA]</scope>
    <source>
        <strain evidence="1 2">SSH13</strain>
    </source>
</reference>
<proteinExistence type="predicted"/>
<keyword evidence="2" id="KW-1185">Reference proteome</keyword>
<dbReference type="AlphaFoldDB" id="A0A5C7FMA4"/>
<protein>
    <submittedName>
        <fullName evidence="1">Uncharacterized protein</fullName>
    </submittedName>
</protein>
<accession>A0A5C7FMA4</accession>
<evidence type="ECO:0000313" key="1">
    <source>
        <dbReference type="EMBL" id="TXF91218.1"/>
    </source>
</evidence>
<sequence>MLPLFEIQQLFSRLLSEANPAATLSDLDPLTLEMIRRLAKDHESQLHYFHHLKFDKEGSQSGSLWHHTTCEVCASRLLDAIHVMTYDRPTAERHLNELPAKEIALYYAYLHNAGIYHPANEFGGVLAAHKAIGEKHGKSGGTFKNAWDEVCTRGRREGANGIKGMINRIRHYLPPVAREIAEAELAQLN</sequence>
<dbReference type="RefSeq" id="WP_147929237.1">
    <property type="nucleotide sequence ID" value="NZ_VOXD01000003.1"/>
</dbReference>
<gene>
    <name evidence="1" type="ORF">FUA23_03065</name>
</gene>
<comment type="caution">
    <text evidence="1">The sequence shown here is derived from an EMBL/GenBank/DDBJ whole genome shotgun (WGS) entry which is preliminary data.</text>
</comment>
<evidence type="ECO:0000313" key="2">
    <source>
        <dbReference type="Proteomes" id="UP000321907"/>
    </source>
</evidence>
<dbReference type="Proteomes" id="UP000321907">
    <property type="component" value="Unassembled WGS sequence"/>
</dbReference>
<organism evidence="1 2">
    <name type="scientific">Neolewinella aurantiaca</name>
    <dbReference type="NCBI Taxonomy" id="2602767"/>
    <lineage>
        <taxon>Bacteria</taxon>
        <taxon>Pseudomonadati</taxon>
        <taxon>Bacteroidota</taxon>
        <taxon>Saprospiria</taxon>
        <taxon>Saprospirales</taxon>
        <taxon>Lewinellaceae</taxon>
        <taxon>Neolewinella</taxon>
    </lineage>
</organism>
<name>A0A5C7FMA4_9BACT</name>